<organism evidence="1">
    <name type="scientific">marine sediment metagenome</name>
    <dbReference type="NCBI Taxonomy" id="412755"/>
    <lineage>
        <taxon>unclassified sequences</taxon>
        <taxon>metagenomes</taxon>
        <taxon>ecological metagenomes</taxon>
    </lineage>
</organism>
<reference evidence="1" key="1">
    <citation type="journal article" date="2015" name="Nature">
        <title>Complex archaea that bridge the gap between prokaryotes and eukaryotes.</title>
        <authorList>
            <person name="Spang A."/>
            <person name="Saw J.H."/>
            <person name="Jorgensen S.L."/>
            <person name="Zaremba-Niedzwiedzka K."/>
            <person name="Martijn J."/>
            <person name="Lind A.E."/>
            <person name="van Eijk R."/>
            <person name="Schleper C."/>
            <person name="Guy L."/>
            <person name="Ettema T.J."/>
        </authorList>
    </citation>
    <scope>NUCLEOTIDE SEQUENCE</scope>
</reference>
<evidence type="ECO:0000313" key="1">
    <source>
        <dbReference type="EMBL" id="KKM95932.1"/>
    </source>
</evidence>
<proteinExistence type="predicted"/>
<accession>A0A0F9PS10</accession>
<protein>
    <submittedName>
        <fullName evidence="1">Uncharacterized protein</fullName>
    </submittedName>
</protein>
<name>A0A0F9PS10_9ZZZZ</name>
<dbReference type="EMBL" id="LAZR01005945">
    <property type="protein sequence ID" value="KKM95932.1"/>
    <property type="molecule type" value="Genomic_DNA"/>
</dbReference>
<feature type="non-terminal residue" evidence="1">
    <location>
        <position position="1"/>
    </location>
</feature>
<gene>
    <name evidence="1" type="ORF">LCGC14_1183030</name>
</gene>
<sequence length="92" mass="10762">GYLDDVHKGVGVLLDGIENIKRNIRLLLAKKGLFLFRQSFPPLNKSFVGKDIFPNPQSILKFWGDFKIIYYCEIKNFKKNEFMVWILGEKIP</sequence>
<comment type="caution">
    <text evidence="1">The sequence shown here is derived from an EMBL/GenBank/DDBJ whole genome shotgun (WGS) entry which is preliminary data.</text>
</comment>
<dbReference type="AlphaFoldDB" id="A0A0F9PS10"/>